<dbReference type="InterPro" id="IPR000028">
    <property type="entry name" value="Chloroperoxidase"/>
</dbReference>
<gene>
    <name evidence="11" type="ORF">B5807_07671</name>
</gene>
<dbReference type="EMBL" id="KZ107846">
    <property type="protein sequence ID" value="OSS48325.1"/>
    <property type="molecule type" value="Genomic_DNA"/>
</dbReference>
<keyword evidence="4" id="KW-0479">Metal-binding</keyword>
<dbReference type="PROSITE" id="PS51405">
    <property type="entry name" value="HEME_HALOPEROXIDASE"/>
    <property type="match status" value="1"/>
</dbReference>
<keyword evidence="6" id="KW-0408">Iron</keyword>
<dbReference type="Proteomes" id="UP000193240">
    <property type="component" value="Unassembled WGS sequence"/>
</dbReference>
<keyword evidence="5" id="KW-0560">Oxidoreductase</keyword>
<feature type="region of interest" description="Disordered" evidence="8">
    <location>
        <begin position="430"/>
        <end position="524"/>
    </location>
</feature>
<feature type="chain" id="PRO_5011988318" description="Heme haloperoxidase family profile domain-containing protein" evidence="9">
    <location>
        <begin position="19"/>
        <end position="788"/>
    </location>
</feature>
<evidence type="ECO:0000256" key="5">
    <source>
        <dbReference type="ARBA" id="ARBA00023002"/>
    </source>
</evidence>
<dbReference type="SUPFAM" id="SSF47571">
    <property type="entry name" value="Cloroperoxidase"/>
    <property type="match status" value="1"/>
</dbReference>
<accession>A0A1Y2LWQ7</accession>
<dbReference type="PANTHER" id="PTHR33577:SF1">
    <property type="entry name" value="HEME HALOPEROXIDASE FAMILY PROFILE DOMAIN-CONTAINING PROTEIN"/>
    <property type="match status" value="1"/>
</dbReference>
<evidence type="ECO:0000256" key="4">
    <source>
        <dbReference type="ARBA" id="ARBA00022723"/>
    </source>
</evidence>
<dbReference type="PANTHER" id="PTHR33577">
    <property type="entry name" value="STERIGMATOCYSTIN BIOSYNTHESIS PEROXIDASE STCC-RELATED"/>
    <property type="match status" value="1"/>
</dbReference>
<comment type="cofactor">
    <cofactor evidence="1">
        <name>heme b</name>
        <dbReference type="ChEBI" id="CHEBI:60344"/>
    </cofactor>
</comment>
<proteinExistence type="inferred from homology"/>
<dbReference type="Gene3D" id="1.10.489.10">
    <property type="entry name" value="Chloroperoxidase-like"/>
    <property type="match status" value="1"/>
</dbReference>
<reference evidence="11 12" key="1">
    <citation type="journal article" date="2017" name="Genome Announc.">
        <title>Genome sequence of the saprophytic ascomycete Epicoccum nigrum ICMP 19927 strain isolated from New Zealand.</title>
        <authorList>
            <person name="Fokin M."/>
            <person name="Fleetwood D."/>
            <person name="Weir B.S."/>
            <person name="Villas-Boas S.G."/>
        </authorList>
    </citation>
    <scope>NUCLEOTIDE SEQUENCE [LARGE SCALE GENOMIC DNA]</scope>
    <source>
        <strain evidence="11 12">ICMP 19927</strain>
    </source>
</reference>
<comment type="similarity">
    <text evidence="7">Belongs to the chloroperoxidase family.</text>
</comment>
<feature type="compositionally biased region" description="Acidic residues" evidence="8">
    <location>
        <begin position="461"/>
        <end position="477"/>
    </location>
</feature>
<evidence type="ECO:0000256" key="9">
    <source>
        <dbReference type="SAM" id="SignalP"/>
    </source>
</evidence>
<evidence type="ECO:0000259" key="10">
    <source>
        <dbReference type="PROSITE" id="PS51405"/>
    </source>
</evidence>
<dbReference type="InParanoid" id="A0A1Y2LWQ7"/>
<evidence type="ECO:0000256" key="7">
    <source>
        <dbReference type="ARBA" id="ARBA00025795"/>
    </source>
</evidence>
<protein>
    <recommendedName>
        <fullName evidence="10">Heme haloperoxidase family profile domain-containing protein</fullName>
    </recommendedName>
</protein>
<dbReference type="InterPro" id="IPR036851">
    <property type="entry name" value="Chloroperoxidase-like_sf"/>
</dbReference>
<evidence type="ECO:0000256" key="6">
    <source>
        <dbReference type="ARBA" id="ARBA00023004"/>
    </source>
</evidence>
<evidence type="ECO:0000256" key="3">
    <source>
        <dbReference type="ARBA" id="ARBA00022617"/>
    </source>
</evidence>
<evidence type="ECO:0000256" key="1">
    <source>
        <dbReference type="ARBA" id="ARBA00001970"/>
    </source>
</evidence>
<keyword evidence="2" id="KW-0575">Peroxidase</keyword>
<dbReference type="Pfam" id="PF01328">
    <property type="entry name" value="Peroxidase_2"/>
    <property type="match status" value="1"/>
</dbReference>
<dbReference type="GO" id="GO:0046872">
    <property type="term" value="F:metal ion binding"/>
    <property type="evidence" value="ECO:0007669"/>
    <property type="project" value="UniProtKB-KW"/>
</dbReference>
<keyword evidence="3" id="KW-0349">Heme</keyword>
<feature type="signal peptide" evidence="9">
    <location>
        <begin position="1"/>
        <end position="18"/>
    </location>
</feature>
<feature type="compositionally biased region" description="Basic and acidic residues" evidence="8">
    <location>
        <begin position="478"/>
        <end position="501"/>
    </location>
</feature>
<evidence type="ECO:0000256" key="2">
    <source>
        <dbReference type="ARBA" id="ARBA00022559"/>
    </source>
</evidence>
<dbReference type="AlphaFoldDB" id="A0A1Y2LWQ7"/>
<feature type="domain" description="Heme haloperoxidase family profile" evidence="10">
    <location>
        <begin position="77"/>
        <end position="317"/>
    </location>
</feature>
<evidence type="ECO:0000256" key="8">
    <source>
        <dbReference type="SAM" id="MobiDB-lite"/>
    </source>
</evidence>
<keyword evidence="9" id="KW-0732">Signal</keyword>
<keyword evidence="12" id="KW-1185">Reference proteome</keyword>
<sequence>MRLTSQFLVAGLAPLTHAFPAMIFEAAANDPAIAARAAEIEEQLKTRQAGADAATLLFEPVNTFNAKAQYIDVSAGSGHEYVPPSAGDLRGPCPGLNAFANHGFLPHNGYASVLQYIDATQKVVGMGPILATFLAALGGAIDGDVLNWSMGGTPTIAQGGLTGPLGNGLIGSHNKYEGDASPTRPDLYEAGNNYKTVTSQFQDLINHSPGGQVTLDSLTAFRSDRFDTQIKNNPYFFNGPFTGVLVQPAAYTFIYRFMANHSAEYPAGYLSYETIQSWFGVEGTNGNYNAVQGTEQIPANWYRRALEYPYESTYFLADVLNAAALHPKFLNIGGNTGKTNTFTGVDVKDLTGGLFNSADLAKGNNLACFLYQLSAQAKPDAVLGVLTKLTNAIGSIIGGLGCPQLQAIDTSQLEKFPGYSQKPVYVTISTVGPDHGNGEPPFAWSDDVPSDPKDDDFSLSSDEDSSIDDSNGDPMETEELKSERADIGKYEYAPRLDDDSSTKSLDNDQTEIDENGPTGTAEPLTFLTVPGEIRNLIYSFMTDAAKIHPCELKIAKPKQSGLSPAIQHDIWKGRTAFRKPPSDCKDWSLLKREFLGPAQVNRQLREEVVNFTDGYAYHVYLSQLEAYANEFFVNSIRNIRQLSWTRIHFLPNDSVDVKDLTLFLARLPGHLGMHYHHNLPGWLFGTNMSAEWLIYLEQCVSRVVVRTSNDVCTSDVLGPSLIPVKSGIYVYEDHAENWMWKRKRLMQQDAWLEKYGLLHPNRVRVAVSVDRGIRSGIHTKGKRLVNGS</sequence>
<dbReference type="GO" id="GO:0004601">
    <property type="term" value="F:peroxidase activity"/>
    <property type="evidence" value="ECO:0007669"/>
    <property type="project" value="UniProtKB-KW"/>
</dbReference>
<name>A0A1Y2LWQ7_EPING</name>
<evidence type="ECO:0000313" key="11">
    <source>
        <dbReference type="EMBL" id="OSS48325.1"/>
    </source>
</evidence>
<organism evidence="11 12">
    <name type="scientific">Epicoccum nigrum</name>
    <name type="common">Soil fungus</name>
    <name type="synonym">Epicoccum purpurascens</name>
    <dbReference type="NCBI Taxonomy" id="105696"/>
    <lineage>
        <taxon>Eukaryota</taxon>
        <taxon>Fungi</taxon>
        <taxon>Dikarya</taxon>
        <taxon>Ascomycota</taxon>
        <taxon>Pezizomycotina</taxon>
        <taxon>Dothideomycetes</taxon>
        <taxon>Pleosporomycetidae</taxon>
        <taxon>Pleosporales</taxon>
        <taxon>Pleosporineae</taxon>
        <taxon>Didymellaceae</taxon>
        <taxon>Epicoccum</taxon>
    </lineage>
</organism>
<evidence type="ECO:0000313" key="12">
    <source>
        <dbReference type="Proteomes" id="UP000193240"/>
    </source>
</evidence>